<evidence type="ECO:0000256" key="4">
    <source>
        <dbReference type="SAM" id="MobiDB-lite"/>
    </source>
</evidence>
<evidence type="ECO:0000256" key="5">
    <source>
        <dbReference type="SAM" id="Phobius"/>
    </source>
</evidence>
<keyword evidence="5" id="KW-1133">Transmembrane helix</keyword>
<feature type="compositionally biased region" description="Basic and acidic residues" evidence="4">
    <location>
        <begin position="216"/>
        <end position="227"/>
    </location>
</feature>
<dbReference type="EC" id="1.20.4.1" evidence="2"/>
<dbReference type="EMBL" id="PJQY01001840">
    <property type="protein sequence ID" value="PQP99168.1"/>
    <property type="molecule type" value="Genomic_DNA"/>
</dbReference>
<sequence length="246" mass="27593">MARSISYITGSQLLSLKRRPNIAIIDVRDDERSYDGHISGSLHYASGNFYDKISNLVQDVKGKDTLVFHCVLSQVRGPSCARKFANYLEEVKEDTGIKDILILERGFSGWESSGRPVCHCNSVPCKGETGSAWLEIPFNSVNNDEHQSQEEEEPVRSKSRLKMVCVACLLPLFLVPIVNFLPLLFYYIVGKIYRLLGWEYRKPEIAPPACPYKPVAKQDSKVNEKAEPAQPDSVPEFVGAVGLKQE</sequence>
<proteinExistence type="predicted"/>
<dbReference type="GO" id="GO:0005634">
    <property type="term" value="C:nucleus"/>
    <property type="evidence" value="ECO:0007669"/>
    <property type="project" value="TreeGrafter"/>
</dbReference>
<feature type="domain" description="Rhodanese" evidence="6">
    <location>
        <begin position="18"/>
        <end position="119"/>
    </location>
</feature>
<keyword evidence="8" id="KW-1185">Reference proteome</keyword>
<evidence type="ECO:0000259" key="6">
    <source>
        <dbReference type="PROSITE" id="PS50206"/>
    </source>
</evidence>
<dbReference type="GO" id="GO:0008794">
    <property type="term" value="F:arsenate reductase (glutaredoxin) activity"/>
    <property type="evidence" value="ECO:0007669"/>
    <property type="project" value="UniProtKB-EC"/>
</dbReference>
<keyword evidence="5" id="KW-0472">Membrane</keyword>
<dbReference type="InterPro" id="IPR036873">
    <property type="entry name" value="Rhodanese-like_dom_sf"/>
</dbReference>
<evidence type="ECO:0000256" key="2">
    <source>
        <dbReference type="ARBA" id="ARBA00038969"/>
    </source>
</evidence>
<name>A0A314Y2R7_PRUYE</name>
<comment type="caution">
    <text evidence="7">The sequence shown here is derived from an EMBL/GenBank/DDBJ whole genome shotgun (WGS) entry which is preliminary data.</text>
</comment>
<evidence type="ECO:0000313" key="8">
    <source>
        <dbReference type="Proteomes" id="UP000250321"/>
    </source>
</evidence>
<dbReference type="FunFam" id="3.40.250.10:FF:000037">
    <property type="entry name" value="Dual-specificity phosphatase CDC25"/>
    <property type="match status" value="1"/>
</dbReference>
<dbReference type="OrthoDB" id="102559at2759"/>
<dbReference type="Pfam" id="PF00581">
    <property type="entry name" value="Rhodanese"/>
    <property type="match status" value="1"/>
</dbReference>
<protein>
    <recommendedName>
        <fullName evidence="2">arsenate reductase (glutathione/glutaredoxin)</fullName>
        <ecNumber evidence="2">1.20.4.1</ecNumber>
    </recommendedName>
</protein>
<comment type="catalytic activity">
    <reaction evidence="3">
        <text>[glutaredoxin]-dithiol + arsenate + glutathione + H(+) = glutathionyl-S-S-[glutaredoxin] + arsenite + H2O</text>
        <dbReference type="Rhea" id="RHEA:22016"/>
        <dbReference type="Rhea" id="RHEA-COMP:10729"/>
        <dbReference type="Rhea" id="RHEA-COMP:17668"/>
        <dbReference type="ChEBI" id="CHEBI:15377"/>
        <dbReference type="ChEBI" id="CHEBI:15378"/>
        <dbReference type="ChEBI" id="CHEBI:29242"/>
        <dbReference type="ChEBI" id="CHEBI:29950"/>
        <dbReference type="ChEBI" id="CHEBI:48597"/>
        <dbReference type="ChEBI" id="CHEBI:57925"/>
        <dbReference type="ChEBI" id="CHEBI:146199"/>
        <dbReference type="EC" id="1.20.4.1"/>
    </reaction>
</comment>
<dbReference type="SMART" id="SM00450">
    <property type="entry name" value="RHOD"/>
    <property type="match status" value="1"/>
</dbReference>
<evidence type="ECO:0000256" key="1">
    <source>
        <dbReference type="ARBA" id="ARBA00023002"/>
    </source>
</evidence>
<dbReference type="Gene3D" id="3.40.250.10">
    <property type="entry name" value="Rhodanese-like domain"/>
    <property type="match status" value="1"/>
</dbReference>
<dbReference type="PANTHER" id="PTHR10828:SF38">
    <property type="entry name" value="ARSENICAL-RESISTANCE PROTEIN 2-RELATED"/>
    <property type="match status" value="1"/>
</dbReference>
<keyword evidence="1" id="KW-0560">Oxidoreductase</keyword>
<evidence type="ECO:0000256" key="3">
    <source>
        <dbReference type="ARBA" id="ARBA00051619"/>
    </source>
</evidence>
<dbReference type="Proteomes" id="UP000250321">
    <property type="component" value="Unassembled WGS sequence"/>
</dbReference>
<organism evidence="7 8">
    <name type="scientific">Prunus yedoensis var. nudiflora</name>
    <dbReference type="NCBI Taxonomy" id="2094558"/>
    <lineage>
        <taxon>Eukaryota</taxon>
        <taxon>Viridiplantae</taxon>
        <taxon>Streptophyta</taxon>
        <taxon>Embryophyta</taxon>
        <taxon>Tracheophyta</taxon>
        <taxon>Spermatophyta</taxon>
        <taxon>Magnoliopsida</taxon>
        <taxon>eudicotyledons</taxon>
        <taxon>Gunneridae</taxon>
        <taxon>Pentapetalae</taxon>
        <taxon>rosids</taxon>
        <taxon>fabids</taxon>
        <taxon>Rosales</taxon>
        <taxon>Rosaceae</taxon>
        <taxon>Amygdaloideae</taxon>
        <taxon>Amygdaleae</taxon>
        <taxon>Prunus</taxon>
    </lineage>
</organism>
<dbReference type="PANTHER" id="PTHR10828">
    <property type="entry name" value="M-PHASE INDUCER PHOSPHATASE DUAL SPECIFICITY PHOSPHATASE CDC25"/>
    <property type="match status" value="1"/>
</dbReference>
<dbReference type="InterPro" id="IPR001763">
    <property type="entry name" value="Rhodanese-like_dom"/>
</dbReference>
<dbReference type="GO" id="GO:0005737">
    <property type="term" value="C:cytoplasm"/>
    <property type="evidence" value="ECO:0007669"/>
    <property type="project" value="TreeGrafter"/>
</dbReference>
<dbReference type="AlphaFoldDB" id="A0A314Y2R7"/>
<dbReference type="PROSITE" id="PS50206">
    <property type="entry name" value="RHODANESE_3"/>
    <property type="match status" value="1"/>
</dbReference>
<feature type="region of interest" description="Disordered" evidence="4">
    <location>
        <begin position="215"/>
        <end position="234"/>
    </location>
</feature>
<feature type="transmembrane region" description="Helical" evidence="5">
    <location>
        <begin position="164"/>
        <end position="189"/>
    </location>
</feature>
<evidence type="ECO:0000313" key="7">
    <source>
        <dbReference type="EMBL" id="PQP99168.1"/>
    </source>
</evidence>
<dbReference type="GO" id="GO:0004725">
    <property type="term" value="F:protein tyrosine phosphatase activity"/>
    <property type="evidence" value="ECO:0007669"/>
    <property type="project" value="TreeGrafter"/>
</dbReference>
<dbReference type="SUPFAM" id="SSF52821">
    <property type="entry name" value="Rhodanese/Cell cycle control phosphatase"/>
    <property type="match status" value="1"/>
</dbReference>
<dbReference type="STRING" id="2094558.A0A314Y2R7"/>
<gene>
    <name evidence="7" type="ORF">Pyn_36692</name>
</gene>
<accession>A0A314Y2R7</accession>
<reference evidence="7 8" key="1">
    <citation type="submission" date="2018-02" db="EMBL/GenBank/DDBJ databases">
        <title>Draft genome of wild Prunus yedoensis var. nudiflora.</title>
        <authorList>
            <person name="Baek S."/>
            <person name="Kim J.-H."/>
            <person name="Choi K."/>
            <person name="Kim G.-B."/>
            <person name="Cho A."/>
            <person name="Jang H."/>
            <person name="Shin C.-H."/>
            <person name="Yu H.-J."/>
            <person name="Mun J.-H."/>
        </authorList>
    </citation>
    <scope>NUCLEOTIDE SEQUENCE [LARGE SCALE GENOMIC DNA]</scope>
    <source>
        <strain evidence="8">cv. Jeju island</strain>
        <tissue evidence="7">Leaf</tissue>
    </source>
</reference>
<keyword evidence="5" id="KW-0812">Transmembrane</keyword>